<dbReference type="PANTHER" id="PTHR40032:SF1">
    <property type="entry name" value="EXPORTED PROTEIN"/>
    <property type="match status" value="1"/>
</dbReference>
<feature type="domain" description="Putative amidase" evidence="1">
    <location>
        <begin position="6"/>
        <end position="161"/>
    </location>
</feature>
<dbReference type="AlphaFoldDB" id="A0A1V1I342"/>
<keyword evidence="3" id="KW-1185">Reference proteome</keyword>
<dbReference type="RefSeq" id="WP_180702163.1">
    <property type="nucleotide sequence ID" value="NZ_CAJUCR010000007.1"/>
</dbReference>
<organism evidence="2 3">
    <name type="scientific">Romboutsia ilealis</name>
    <dbReference type="NCBI Taxonomy" id="1115758"/>
    <lineage>
        <taxon>Bacteria</taxon>
        <taxon>Bacillati</taxon>
        <taxon>Bacillota</taxon>
        <taxon>Clostridia</taxon>
        <taxon>Peptostreptococcales</taxon>
        <taxon>Peptostreptococcaceae</taxon>
        <taxon>Romboutsia</taxon>
    </lineage>
</organism>
<dbReference type="Pfam" id="PF12671">
    <property type="entry name" value="Amidase_6"/>
    <property type="match status" value="1"/>
</dbReference>
<evidence type="ECO:0000313" key="3">
    <source>
        <dbReference type="Proteomes" id="UP000245622"/>
    </source>
</evidence>
<evidence type="ECO:0000259" key="1">
    <source>
        <dbReference type="Pfam" id="PF12671"/>
    </source>
</evidence>
<proteinExistence type="predicted"/>
<dbReference type="EMBL" id="LN555523">
    <property type="protein sequence ID" value="CED94661.1"/>
    <property type="molecule type" value="Genomic_DNA"/>
</dbReference>
<dbReference type="PANTHER" id="PTHR40032">
    <property type="entry name" value="EXPORTED PROTEIN-RELATED"/>
    <property type="match status" value="1"/>
</dbReference>
<evidence type="ECO:0000313" key="2">
    <source>
        <dbReference type="EMBL" id="CED94661.1"/>
    </source>
</evidence>
<dbReference type="InterPro" id="IPR024301">
    <property type="entry name" value="Amidase_6"/>
</dbReference>
<accession>A0A1V1I342</accession>
<sequence length="172" mass="20387">MLVFKEYNREAAVSYARRWALGRNPAYMDYELWGGDCTNFISQCLRSGQIPMDYTGRHVLEKWYWNSDNSRTPTWTSAEPFYKYIIGNNSENTQNFGIYARIANYNELEIGDIVQLVYDNNAYHNMIISEVILEGEYLVDYLICQHTYDLLDYPLSLKEGERRYIKILGYYK</sequence>
<dbReference type="KEGG" id="ril:CRIB_2057"/>
<dbReference type="GeneID" id="82206081"/>
<protein>
    <submittedName>
        <fullName evidence="2">Amidase domain, possibly yjcM</fullName>
    </submittedName>
</protein>
<reference evidence="2 3" key="1">
    <citation type="submission" date="2014-04" db="EMBL/GenBank/DDBJ databases">
        <authorList>
            <person name="Hornung B.V."/>
        </authorList>
    </citation>
    <scope>NUCLEOTIDE SEQUENCE [LARGE SCALE GENOMIC DNA]</scope>
    <source>
        <strain evidence="2 3">CRIB</strain>
    </source>
</reference>
<gene>
    <name evidence="2" type="ORF">CRIB_2057</name>
</gene>
<dbReference type="Proteomes" id="UP000245622">
    <property type="component" value="Chromosome 1"/>
</dbReference>
<name>A0A1V1I342_9FIRM</name>